<evidence type="ECO:0000313" key="4">
    <source>
        <dbReference type="Proteomes" id="UP000502756"/>
    </source>
</evidence>
<dbReference type="Proteomes" id="UP000502756">
    <property type="component" value="Chromosome"/>
</dbReference>
<sequence length="341" mass="38745">MKLVNDGWIRLVGIVIVATLRFGLMSGEIWRGTVPLILVFDNTLIAAVLIWESSRAVVLYMHRRYPLSALSGWRFGQEALMLLLVMGGVYGLRAVIFEQFFSRESTPLFFHIFGLFYTYLYGALTAAFYELLIYMEAWQKANQEAEQLKKANLMSQLDSLKNQVKPHFLFNSLNTLTALVEKDQTQAVKFIAELSKVYRYLLQSNEKELIALTGELQFTQAYFFLLQTRFGQGIKLATTIGEEYENHLIPPLTLQILLENAVKHNQVSISKPLSVRIEVEDGQWLTVSNNRQQKRVSVPTTGTGLANIAAKYKLLNQPNVIVLEEPTYFTVKVPLIPSTAL</sequence>
<dbReference type="Pfam" id="PF06580">
    <property type="entry name" value="His_kinase"/>
    <property type="match status" value="1"/>
</dbReference>
<accession>A0A6M5Y883</accession>
<keyword evidence="1" id="KW-1133">Transmembrane helix</keyword>
<protein>
    <submittedName>
        <fullName evidence="3">Histidine kinase</fullName>
    </submittedName>
</protein>
<dbReference type="AlphaFoldDB" id="A0A6M5Y883"/>
<dbReference type="RefSeq" id="WP_171740382.1">
    <property type="nucleotide sequence ID" value="NZ_CP053435.1"/>
</dbReference>
<organism evidence="3 4">
    <name type="scientific">Spirosoma taeanense</name>
    <dbReference type="NCBI Taxonomy" id="2735870"/>
    <lineage>
        <taxon>Bacteria</taxon>
        <taxon>Pseudomonadati</taxon>
        <taxon>Bacteroidota</taxon>
        <taxon>Cytophagia</taxon>
        <taxon>Cytophagales</taxon>
        <taxon>Cytophagaceae</taxon>
        <taxon>Spirosoma</taxon>
    </lineage>
</organism>
<feature type="transmembrane region" description="Helical" evidence="1">
    <location>
        <begin position="108"/>
        <end position="132"/>
    </location>
</feature>
<feature type="transmembrane region" description="Helical" evidence="1">
    <location>
        <begin position="79"/>
        <end position="96"/>
    </location>
</feature>
<dbReference type="PANTHER" id="PTHR34220">
    <property type="entry name" value="SENSOR HISTIDINE KINASE YPDA"/>
    <property type="match status" value="1"/>
</dbReference>
<keyword evidence="3" id="KW-0808">Transferase</keyword>
<keyword evidence="1" id="KW-0472">Membrane</keyword>
<keyword evidence="3" id="KW-0418">Kinase</keyword>
<gene>
    <name evidence="3" type="ORF">HNV11_14700</name>
</gene>
<dbReference type="GO" id="GO:0016020">
    <property type="term" value="C:membrane"/>
    <property type="evidence" value="ECO:0007669"/>
    <property type="project" value="InterPro"/>
</dbReference>
<evidence type="ECO:0000256" key="1">
    <source>
        <dbReference type="SAM" id="Phobius"/>
    </source>
</evidence>
<dbReference type="KEGG" id="stae:HNV11_14700"/>
<dbReference type="InterPro" id="IPR010559">
    <property type="entry name" value="Sig_transdc_His_kin_internal"/>
</dbReference>
<keyword evidence="1" id="KW-0812">Transmembrane</keyword>
<dbReference type="GO" id="GO:0000155">
    <property type="term" value="F:phosphorelay sensor kinase activity"/>
    <property type="evidence" value="ECO:0007669"/>
    <property type="project" value="InterPro"/>
</dbReference>
<name>A0A6M5Y883_9BACT</name>
<feature type="transmembrane region" description="Helical" evidence="1">
    <location>
        <begin position="36"/>
        <end position="58"/>
    </location>
</feature>
<proteinExistence type="predicted"/>
<dbReference type="InterPro" id="IPR050640">
    <property type="entry name" value="Bact_2-comp_sensor_kinase"/>
</dbReference>
<evidence type="ECO:0000259" key="2">
    <source>
        <dbReference type="Pfam" id="PF06580"/>
    </source>
</evidence>
<feature type="transmembrane region" description="Helical" evidence="1">
    <location>
        <begin position="7"/>
        <end position="24"/>
    </location>
</feature>
<evidence type="ECO:0000313" key="3">
    <source>
        <dbReference type="EMBL" id="QJW90538.1"/>
    </source>
</evidence>
<feature type="domain" description="Signal transduction histidine kinase internal region" evidence="2">
    <location>
        <begin position="156"/>
        <end position="232"/>
    </location>
</feature>
<keyword evidence="4" id="KW-1185">Reference proteome</keyword>
<reference evidence="3 4" key="1">
    <citation type="submission" date="2020-05" db="EMBL/GenBank/DDBJ databases">
        <title>Genome sequencing of Spirosoma sp. TS118.</title>
        <authorList>
            <person name="Lee J.-H."/>
            <person name="Jeong S."/>
            <person name="Zhao L."/>
            <person name="Jung J.-H."/>
            <person name="Kim M.-K."/>
            <person name="Lim S."/>
        </authorList>
    </citation>
    <scope>NUCLEOTIDE SEQUENCE [LARGE SCALE GENOMIC DNA]</scope>
    <source>
        <strain evidence="3 4">TS118</strain>
    </source>
</reference>
<dbReference type="EMBL" id="CP053435">
    <property type="protein sequence ID" value="QJW90538.1"/>
    <property type="molecule type" value="Genomic_DNA"/>
</dbReference>
<dbReference type="PANTHER" id="PTHR34220:SF7">
    <property type="entry name" value="SENSOR HISTIDINE KINASE YPDA"/>
    <property type="match status" value="1"/>
</dbReference>